<evidence type="ECO:0000313" key="3">
    <source>
        <dbReference type="EMBL" id="ATW62475.1"/>
    </source>
</evidence>
<name>A0A2H4PIA1_9CAUD</name>
<proteinExistence type="predicted"/>
<evidence type="ECO:0000313" key="4">
    <source>
        <dbReference type="Proteomes" id="UP000241007"/>
    </source>
</evidence>
<dbReference type="GO" id="GO:0044423">
    <property type="term" value="C:virion component"/>
    <property type="evidence" value="ECO:0007669"/>
    <property type="project" value="UniProtKB-KW"/>
</dbReference>
<keyword evidence="2" id="KW-0946">Virion</keyword>
<accession>A0A2H4PIA1</accession>
<evidence type="ECO:0000256" key="1">
    <source>
        <dbReference type="ARBA" id="ARBA00004328"/>
    </source>
</evidence>
<evidence type="ECO:0000256" key="2">
    <source>
        <dbReference type="ARBA" id="ARBA00022844"/>
    </source>
</evidence>
<dbReference type="Proteomes" id="UP000241007">
    <property type="component" value="Segment"/>
</dbReference>
<dbReference type="GO" id="GO:0019058">
    <property type="term" value="P:viral life cycle"/>
    <property type="evidence" value="ECO:0007669"/>
    <property type="project" value="UniProtKB-ARBA"/>
</dbReference>
<dbReference type="Gene3D" id="2.160.20.10">
    <property type="entry name" value="Single-stranded right-handed beta-helix, Pectin lyase-like"/>
    <property type="match status" value="1"/>
</dbReference>
<dbReference type="InterPro" id="IPR012334">
    <property type="entry name" value="Pectin_lyas_fold"/>
</dbReference>
<dbReference type="SUPFAM" id="SSF51126">
    <property type="entry name" value="Pectin lyase-like"/>
    <property type="match status" value="1"/>
</dbReference>
<dbReference type="GO" id="GO:0051701">
    <property type="term" value="P:biological process involved in interaction with host"/>
    <property type="evidence" value="ECO:0007669"/>
    <property type="project" value="UniProtKB-ARBA"/>
</dbReference>
<sequence length="421" mass="44282">MVYTPIPKGTQNWDEPVNDAFTAQDTRITDLESRTQGQTYYFLVAASNAPDQVKAKADYVCDGLADQIEIQSAVDAAFAQGGGIVQLTSGFFSTSFPITLHPAVTLRGAHGDQIFNPDQLTSGSRIAPDPSFTGGAVIVLLGQTAGGYGNKSAEQRIFHLTILGDDAPAGVHGIQGSDYIHGVYLEDVAIVRPTGKGIYTFTENGAQPFSWTMRRVLVDNSVGVGIHLINHTDFTGIDVISIGAGSDNFVLSNMPNSRMIGCRAEWAEGHGYKIEGDWGTGSGSGGMLFSGCSTDRNHSNGFDITSTGNGPIIIDGCYTRRDGRNNNSGGGGFAGIYAAAATTPLVISGWVQYPGQDDDATGVNSPEIGGYFHDNACVQIDTCYVHANTTGIDQATNTIYQAGNIVTATGDTTAPVRTATP</sequence>
<dbReference type="InterPro" id="IPR011050">
    <property type="entry name" value="Pectin_lyase_fold/virulence"/>
</dbReference>
<protein>
    <submittedName>
        <fullName evidence="3">Minor tail protein</fullName>
    </submittedName>
</protein>
<organism evidence="3 4">
    <name type="scientific">Streptomyces phage WRightOn</name>
    <dbReference type="NCBI Taxonomy" id="2053723"/>
    <lineage>
        <taxon>Viruses</taxon>
        <taxon>Duplodnaviria</taxon>
        <taxon>Heunggongvirae</taxon>
        <taxon>Uroviricota</taxon>
        <taxon>Caudoviricetes</taxon>
        <taxon>Beephvirinae</taxon>
        <taxon>Manuelvirus</taxon>
        <taxon>Manuelvirus wrighton</taxon>
    </lineage>
</organism>
<comment type="subcellular location">
    <subcellularLocation>
        <location evidence="1">Virion</location>
    </subcellularLocation>
</comment>
<keyword evidence="4" id="KW-1185">Reference proteome</keyword>
<gene>
    <name evidence="3" type="ORF">SEA_WRIGHTON_41</name>
</gene>
<reference evidence="3 4" key="1">
    <citation type="submission" date="2017-11" db="EMBL/GenBank/DDBJ databases">
        <authorList>
            <person name="Keri A.G."/>
            <person name="Ahn S.H."/>
            <person name="Alvarado I.A."/>
            <person name="Hartigan K.A."/>
            <person name="Shaffer C.D."/>
            <person name="Weston-Hafer K.A."/>
            <person name="Russell D.A."/>
            <person name="Pope W.H."/>
            <person name="Jacobs-Sera D."/>
            <person name="Hendrix R.W."/>
            <person name="Hatfull G.F."/>
        </authorList>
    </citation>
    <scope>NUCLEOTIDE SEQUENCE [LARGE SCALE GENOMIC DNA]</scope>
</reference>
<dbReference type="EMBL" id="MG515223">
    <property type="protein sequence ID" value="ATW62475.1"/>
    <property type="molecule type" value="Genomic_DNA"/>
</dbReference>